<keyword evidence="3" id="KW-1185">Reference proteome</keyword>
<name>A0A4D6N2N1_VIGUN</name>
<gene>
    <name evidence="2" type="ORF">DEO72_LG9g1783</name>
</gene>
<evidence type="ECO:0000256" key="1">
    <source>
        <dbReference type="SAM" id="MobiDB-lite"/>
    </source>
</evidence>
<feature type="region of interest" description="Disordered" evidence="1">
    <location>
        <begin position="1"/>
        <end position="51"/>
    </location>
</feature>
<dbReference type="AlphaFoldDB" id="A0A4D6N2N1"/>
<proteinExistence type="predicted"/>
<accession>A0A4D6N2N1</accession>
<reference evidence="2 3" key="1">
    <citation type="submission" date="2019-04" db="EMBL/GenBank/DDBJ databases">
        <title>An improved genome assembly and genetic linkage map for asparagus bean, Vigna unguiculata ssp. sesquipedialis.</title>
        <authorList>
            <person name="Xia Q."/>
            <person name="Zhang R."/>
            <person name="Dong Y."/>
        </authorList>
    </citation>
    <scope>NUCLEOTIDE SEQUENCE [LARGE SCALE GENOMIC DNA]</scope>
    <source>
        <tissue evidence="2">Leaf</tissue>
    </source>
</reference>
<protein>
    <submittedName>
        <fullName evidence="2">Uncharacterized protein</fullName>
    </submittedName>
</protein>
<evidence type="ECO:0000313" key="3">
    <source>
        <dbReference type="Proteomes" id="UP000501690"/>
    </source>
</evidence>
<evidence type="ECO:0000313" key="2">
    <source>
        <dbReference type="EMBL" id="QCE06769.1"/>
    </source>
</evidence>
<sequence length="74" mass="8189">MAGTVKLAQASTSHPGEASRGSPWPSRTDGRLGDSLNFEQASVSPRRGKSRLSENVWRPLFQIRELSPRRRGLT</sequence>
<dbReference type="EMBL" id="CP039353">
    <property type="protein sequence ID" value="QCE06769.1"/>
    <property type="molecule type" value="Genomic_DNA"/>
</dbReference>
<dbReference type="Proteomes" id="UP000501690">
    <property type="component" value="Linkage Group LG9"/>
</dbReference>
<organism evidence="2 3">
    <name type="scientific">Vigna unguiculata</name>
    <name type="common">Cowpea</name>
    <dbReference type="NCBI Taxonomy" id="3917"/>
    <lineage>
        <taxon>Eukaryota</taxon>
        <taxon>Viridiplantae</taxon>
        <taxon>Streptophyta</taxon>
        <taxon>Embryophyta</taxon>
        <taxon>Tracheophyta</taxon>
        <taxon>Spermatophyta</taxon>
        <taxon>Magnoliopsida</taxon>
        <taxon>eudicotyledons</taxon>
        <taxon>Gunneridae</taxon>
        <taxon>Pentapetalae</taxon>
        <taxon>rosids</taxon>
        <taxon>fabids</taxon>
        <taxon>Fabales</taxon>
        <taxon>Fabaceae</taxon>
        <taxon>Papilionoideae</taxon>
        <taxon>50 kb inversion clade</taxon>
        <taxon>NPAAA clade</taxon>
        <taxon>indigoferoid/millettioid clade</taxon>
        <taxon>Phaseoleae</taxon>
        <taxon>Vigna</taxon>
    </lineage>
</organism>